<feature type="signal peptide" evidence="7">
    <location>
        <begin position="1"/>
        <end position="19"/>
    </location>
</feature>
<dbReference type="EMBL" id="JARGDH010000001">
    <property type="protein sequence ID" value="KAL0278584.1"/>
    <property type="molecule type" value="Genomic_DNA"/>
</dbReference>
<evidence type="ECO:0000256" key="6">
    <source>
        <dbReference type="SAM" id="MobiDB-lite"/>
    </source>
</evidence>
<feature type="compositionally biased region" description="Low complexity" evidence="6">
    <location>
        <begin position="823"/>
        <end position="839"/>
    </location>
</feature>
<feature type="domain" description="Chitin-binding type-2" evidence="8">
    <location>
        <begin position="928"/>
        <end position="987"/>
    </location>
</feature>
<feature type="compositionally biased region" description="Low complexity" evidence="6">
    <location>
        <begin position="646"/>
        <end position="704"/>
    </location>
</feature>
<feature type="compositionally biased region" description="Polar residues" evidence="6">
    <location>
        <begin position="853"/>
        <end position="879"/>
    </location>
</feature>
<evidence type="ECO:0000256" key="2">
    <source>
        <dbReference type="ARBA" id="ARBA00022729"/>
    </source>
</evidence>
<feature type="domain" description="Chitin-binding type-2" evidence="8">
    <location>
        <begin position="1010"/>
        <end position="1068"/>
    </location>
</feature>
<dbReference type="PROSITE" id="PS50940">
    <property type="entry name" value="CHIT_BIND_II"/>
    <property type="match status" value="4"/>
</dbReference>
<accession>A0AAW2I8U2</accession>
<feature type="chain" id="PRO_5043408037" description="Chitin-binding type-2 domain-containing protein" evidence="7">
    <location>
        <begin position="20"/>
        <end position="1093"/>
    </location>
</feature>
<reference evidence="9" key="1">
    <citation type="journal article" date="2024" name="Gigascience">
        <title>Chromosome-level genome of the poultry shaft louse Menopon gallinae provides insight into the host-switching and adaptive evolution of parasitic lice.</title>
        <authorList>
            <person name="Xu Y."/>
            <person name="Ma L."/>
            <person name="Liu S."/>
            <person name="Liang Y."/>
            <person name="Liu Q."/>
            <person name="He Z."/>
            <person name="Tian L."/>
            <person name="Duan Y."/>
            <person name="Cai W."/>
            <person name="Li H."/>
            <person name="Song F."/>
        </authorList>
    </citation>
    <scope>NUCLEOTIDE SEQUENCE</scope>
    <source>
        <strain evidence="9">Cailab_2023a</strain>
    </source>
</reference>
<evidence type="ECO:0000256" key="5">
    <source>
        <dbReference type="ARBA" id="ARBA00023180"/>
    </source>
</evidence>
<evidence type="ECO:0000256" key="4">
    <source>
        <dbReference type="ARBA" id="ARBA00023157"/>
    </source>
</evidence>
<dbReference type="PANTHER" id="PTHR23301">
    <property type="entry name" value="CHITIN BINDING PERITROPHIN-A"/>
    <property type="match status" value="1"/>
</dbReference>
<evidence type="ECO:0000313" key="9">
    <source>
        <dbReference type="EMBL" id="KAL0278584.1"/>
    </source>
</evidence>
<feature type="region of interest" description="Disordered" evidence="6">
    <location>
        <begin position="536"/>
        <end position="583"/>
    </location>
</feature>
<dbReference type="AlphaFoldDB" id="A0AAW2I8U2"/>
<dbReference type="SMART" id="SM00494">
    <property type="entry name" value="ChtBD2"/>
    <property type="match status" value="4"/>
</dbReference>
<dbReference type="GO" id="GO:0008061">
    <property type="term" value="F:chitin binding"/>
    <property type="evidence" value="ECO:0007669"/>
    <property type="project" value="UniProtKB-KW"/>
</dbReference>
<gene>
    <name evidence="9" type="ORF">PYX00_000364</name>
</gene>
<sequence length="1093" mass="121156">MTRLAIAFLQVLAVAFASGKGYRSLGRIDLSANGFRCPSEGFFPDPFDCRTFYRCDDWNSNVFFRDFGEPLLAAFQFRCSEGTVFDPEFNVCNHPRETARRECGGRGFSRSAADSNDQYPFSYSALRNGEETNQYPYEYGNQMRRGHRAGIKRTWSAITHTRYRDAEEAEKATRPINIRNRETIPKKRRTASDIRKKARVALRNKDPDRTSRGIRNREDIPVKLIHPNLDREVKDIPNSRVVILARVTDHRTIRRKDTPDSNHSKADTQDKSPSKADILDNNLNKADTLTSSLNRVDILANSHNRVDTPASSLNRVDILDNNLNKADTLTSSLNRVDILANSHNRVDTPASSLNRVDILANSLNRVDILANSLNRVDTPASSLNRVDTPASSLNRVDILANSLNRVDILANSLNRVDTPASSLNRVDTPASSLNRVDILANSLNRVDTPASSLNRVDILANSLNRVDILANSLNRVDTPASSLNRVDILANSHNRVDILANSLNRVDTPANNLNRADTPANSLNRADILANNLNRADTPANSLNRADTPANHPSKADIPASSLNKGDILGNSPRMADIRDKKNGKGGYMRYDFVCGPGTVWDQESTTCNHPWAVQRKDCSAAMTTEASAGPTRPQEQTTPGQSWNQETTSTQSTSSSSFQTSSTPPSSSSENQSQQTTSSPSQTTPTQQTSSQQGQKEQTSQMTTPASKPSTMRPQTQEPPATPAGSRPCQPEKNMTIKCEKAGFYPVPGNCKKFYRCVDWDGDKGMRFSVYYFECGEGTIWDPALETCNHEESVYPPRDCSGQESKPGQSNQTTTEKNTGMTDATESTTAAEDQTDATSPEDQKPTDAATEAPSSTDQAEQTTSPSDSAEETMTTPGQENPESTNPPEETTDNEDNQTEPTESPGQQPDGQNQTNPDCPTLGEDQVAFVCPTGFKRHPKDCNLFYQCTISKEGDVNVMTLSCKNETVYDERKIQCLPPDETDPCPSKGGRVRRWVEEEETSAVPIPTSKSLCPKEGHFPYDCQRFFRCQKDKKGRMQGYLYQCPEKFFFSDASRRCEKSSKHDKCSKSLPYLSPANLKWMASKVPIAYFDVR</sequence>
<evidence type="ECO:0000259" key="8">
    <source>
        <dbReference type="PROSITE" id="PS50940"/>
    </source>
</evidence>
<dbReference type="InterPro" id="IPR036508">
    <property type="entry name" value="Chitin-bd_dom_sf"/>
</dbReference>
<proteinExistence type="predicted"/>
<feature type="domain" description="Chitin-binding type-2" evidence="8">
    <location>
        <begin position="34"/>
        <end position="105"/>
    </location>
</feature>
<evidence type="ECO:0000256" key="7">
    <source>
        <dbReference type="SAM" id="SignalP"/>
    </source>
</evidence>
<dbReference type="GO" id="GO:0005576">
    <property type="term" value="C:extracellular region"/>
    <property type="evidence" value="ECO:0007669"/>
    <property type="project" value="InterPro"/>
</dbReference>
<dbReference type="InterPro" id="IPR051940">
    <property type="entry name" value="Chitin_bind-dev_reg"/>
</dbReference>
<feature type="compositionally biased region" description="Polar residues" evidence="6">
    <location>
        <begin position="634"/>
        <end position="645"/>
    </location>
</feature>
<keyword evidence="3" id="KW-0677">Repeat</keyword>
<feature type="compositionally biased region" description="Low complexity" evidence="6">
    <location>
        <begin position="880"/>
        <end position="889"/>
    </location>
</feature>
<comment type="caution">
    <text evidence="9">The sequence shown here is derived from an EMBL/GenBank/DDBJ whole genome shotgun (WGS) entry which is preliminary data.</text>
</comment>
<keyword evidence="4" id="KW-1015">Disulfide bond</keyword>
<keyword evidence="2 7" id="KW-0732">Signal</keyword>
<evidence type="ECO:0000256" key="1">
    <source>
        <dbReference type="ARBA" id="ARBA00022669"/>
    </source>
</evidence>
<evidence type="ECO:0000256" key="3">
    <source>
        <dbReference type="ARBA" id="ARBA00022737"/>
    </source>
</evidence>
<feature type="region of interest" description="Disordered" evidence="6">
    <location>
        <begin position="623"/>
        <end position="733"/>
    </location>
</feature>
<dbReference type="InterPro" id="IPR002557">
    <property type="entry name" value="Chitin-bd_dom"/>
</dbReference>
<organism evidence="9">
    <name type="scientific">Menopon gallinae</name>
    <name type="common">poultry shaft louse</name>
    <dbReference type="NCBI Taxonomy" id="328185"/>
    <lineage>
        <taxon>Eukaryota</taxon>
        <taxon>Metazoa</taxon>
        <taxon>Ecdysozoa</taxon>
        <taxon>Arthropoda</taxon>
        <taxon>Hexapoda</taxon>
        <taxon>Insecta</taxon>
        <taxon>Pterygota</taxon>
        <taxon>Neoptera</taxon>
        <taxon>Paraneoptera</taxon>
        <taxon>Psocodea</taxon>
        <taxon>Troctomorpha</taxon>
        <taxon>Phthiraptera</taxon>
        <taxon>Amblycera</taxon>
        <taxon>Menoponidae</taxon>
        <taxon>Menopon</taxon>
    </lineage>
</organism>
<feature type="compositionally biased region" description="Polar residues" evidence="6">
    <location>
        <begin position="904"/>
        <end position="918"/>
    </location>
</feature>
<dbReference type="InterPro" id="IPR032675">
    <property type="entry name" value="LRR_dom_sf"/>
</dbReference>
<protein>
    <recommendedName>
        <fullName evidence="8">Chitin-binding type-2 domain-containing protein</fullName>
    </recommendedName>
</protein>
<dbReference type="SUPFAM" id="SSF57625">
    <property type="entry name" value="Invertebrate chitin-binding proteins"/>
    <property type="match status" value="4"/>
</dbReference>
<dbReference type="Gene3D" id="2.170.140.10">
    <property type="entry name" value="Chitin binding domain"/>
    <property type="match status" value="4"/>
</dbReference>
<dbReference type="Pfam" id="PF01607">
    <property type="entry name" value="CBM_14"/>
    <property type="match status" value="4"/>
</dbReference>
<dbReference type="Gene3D" id="3.80.10.10">
    <property type="entry name" value="Ribonuclease Inhibitor"/>
    <property type="match status" value="1"/>
</dbReference>
<feature type="domain" description="Chitin-binding type-2" evidence="8">
    <location>
        <begin position="737"/>
        <end position="803"/>
    </location>
</feature>
<keyword evidence="5" id="KW-0325">Glycoprotein</keyword>
<feature type="compositionally biased region" description="Basic and acidic residues" evidence="6">
    <location>
        <begin position="253"/>
        <end position="278"/>
    </location>
</feature>
<feature type="compositionally biased region" description="Polar residues" evidence="6">
    <location>
        <begin position="536"/>
        <end position="545"/>
    </location>
</feature>
<keyword evidence="1" id="KW-0147">Chitin-binding</keyword>
<name>A0AAW2I8U2_9NEOP</name>
<feature type="region of interest" description="Disordered" evidence="6">
    <location>
        <begin position="253"/>
        <end position="279"/>
    </location>
</feature>
<feature type="compositionally biased region" description="Polar residues" evidence="6">
    <location>
        <begin position="705"/>
        <end position="720"/>
    </location>
</feature>
<feature type="region of interest" description="Disordered" evidence="6">
    <location>
        <begin position="793"/>
        <end position="921"/>
    </location>
</feature>
<dbReference type="PANTHER" id="PTHR23301:SF0">
    <property type="entry name" value="CHITIN-BINDING TYPE-2 DOMAIN-CONTAINING PROTEIN-RELATED"/>
    <property type="match status" value="1"/>
</dbReference>
<feature type="compositionally biased region" description="Polar residues" evidence="6">
    <location>
        <begin position="803"/>
        <end position="822"/>
    </location>
</feature>